<feature type="compositionally biased region" description="Basic and acidic residues" evidence="1">
    <location>
        <begin position="19"/>
        <end position="47"/>
    </location>
</feature>
<protein>
    <submittedName>
        <fullName evidence="2">Uncharacterized protein</fullName>
    </submittedName>
</protein>
<keyword evidence="3" id="KW-1185">Reference proteome</keyword>
<dbReference type="EMBL" id="AVOT02022761">
    <property type="protein sequence ID" value="MBW0512375.1"/>
    <property type="molecule type" value="Genomic_DNA"/>
</dbReference>
<feature type="region of interest" description="Disordered" evidence="1">
    <location>
        <begin position="19"/>
        <end position="115"/>
    </location>
</feature>
<evidence type="ECO:0000256" key="1">
    <source>
        <dbReference type="SAM" id="MobiDB-lite"/>
    </source>
</evidence>
<reference evidence="2" key="1">
    <citation type="submission" date="2021-03" db="EMBL/GenBank/DDBJ databases">
        <title>Draft genome sequence of rust myrtle Austropuccinia psidii MF-1, a brazilian biotype.</title>
        <authorList>
            <person name="Quecine M.C."/>
            <person name="Pachon D.M.R."/>
            <person name="Bonatelli M.L."/>
            <person name="Correr F.H."/>
            <person name="Franceschini L.M."/>
            <person name="Leite T.F."/>
            <person name="Margarido G.R.A."/>
            <person name="Almeida C.A."/>
            <person name="Ferrarezi J.A."/>
            <person name="Labate C.A."/>
        </authorList>
    </citation>
    <scope>NUCLEOTIDE SEQUENCE</scope>
    <source>
        <strain evidence="2">MF-1</strain>
    </source>
</reference>
<dbReference type="AlphaFoldDB" id="A0A9Q3E491"/>
<evidence type="ECO:0000313" key="3">
    <source>
        <dbReference type="Proteomes" id="UP000765509"/>
    </source>
</evidence>
<dbReference type="Proteomes" id="UP000765509">
    <property type="component" value="Unassembled WGS sequence"/>
</dbReference>
<evidence type="ECO:0000313" key="2">
    <source>
        <dbReference type="EMBL" id="MBW0512375.1"/>
    </source>
</evidence>
<name>A0A9Q3E491_9BASI</name>
<accession>A0A9Q3E491</accession>
<sequence length="115" mass="13185">MYQISYFFELSLVIPRNQSEDRQGLFRARRPETRHLGHSDGWKDTEGNHTYSAIHIPIQQKPQTRGLKGYGSSSSSPPTSQRFTPMEHGQQEVQPRITVGRAWSKFPGDMSQKNP</sequence>
<gene>
    <name evidence="2" type="ORF">O181_052090</name>
</gene>
<organism evidence="2 3">
    <name type="scientific">Austropuccinia psidii MF-1</name>
    <dbReference type="NCBI Taxonomy" id="1389203"/>
    <lineage>
        <taxon>Eukaryota</taxon>
        <taxon>Fungi</taxon>
        <taxon>Dikarya</taxon>
        <taxon>Basidiomycota</taxon>
        <taxon>Pucciniomycotina</taxon>
        <taxon>Pucciniomycetes</taxon>
        <taxon>Pucciniales</taxon>
        <taxon>Sphaerophragmiaceae</taxon>
        <taxon>Austropuccinia</taxon>
    </lineage>
</organism>
<proteinExistence type="predicted"/>
<comment type="caution">
    <text evidence="2">The sequence shown here is derived from an EMBL/GenBank/DDBJ whole genome shotgun (WGS) entry which is preliminary data.</text>
</comment>